<accession>B9TIN6</accession>
<proteinExistence type="predicted"/>
<gene>
    <name evidence="1" type="ORF">RCOM_1781520</name>
</gene>
<dbReference type="Proteomes" id="UP000008311">
    <property type="component" value="Unassembled WGS sequence"/>
</dbReference>
<organism evidence="1 2">
    <name type="scientific">Ricinus communis</name>
    <name type="common">Castor bean</name>
    <dbReference type="NCBI Taxonomy" id="3988"/>
    <lineage>
        <taxon>Eukaryota</taxon>
        <taxon>Viridiplantae</taxon>
        <taxon>Streptophyta</taxon>
        <taxon>Embryophyta</taxon>
        <taxon>Tracheophyta</taxon>
        <taxon>Spermatophyta</taxon>
        <taxon>Magnoliopsida</taxon>
        <taxon>eudicotyledons</taxon>
        <taxon>Gunneridae</taxon>
        <taxon>Pentapetalae</taxon>
        <taxon>rosids</taxon>
        <taxon>fabids</taxon>
        <taxon>Malpighiales</taxon>
        <taxon>Euphorbiaceae</taxon>
        <taxon>Acalyphoideae</taxon>
        <taxon>Acalypheae</taxon>
        <taxon>Ricinus</taxon>
    </lineage>
</organism>
<dbReference type="InParanoid" id="B9TIN6"/>
<feature type="non-terminal residue" evidence="1">
    <location>
        <position position="1"/>
    </location>
</feature>
<name>B9TIN6_RICCO</name>
<evidence type="ECO:0000313" key="2">
    <source>
        <dbReference type="Proteomes" id="UP000008311"/>
    </source>
</evidence>
<keyword evidence="2" id="KW-1185">Reference proteome</keyword>
<evidence type="ECO:0000313" key="1">
    <source>
        <dbReference type="EMBL" id="EEF24279.1"/>
    </source>
</evidence>
<dbReference type="AlphaFoldDB" id="B9TIN6"/>
<protein>
    <submittedName>
        <fullName evidence="1">Uncharacterized protein</fullName>
    </submittedName>
</protein>
<reference evidence="2" key="1">
    <citation type="journal article" date="2010" name="Nat. Biotechnol.">
        <title>Draft genome sequence of the oilseed species Ricinus communis.</title>
        <authorList>
            <person name="Chan A.P."/>
            <person name="Crabtree J."/>
            <person name="Zhao Q."/>
            <person name="Lorenzi H."/>
            <person name="Orvis J."/>
            <person name="Puiu D."/>
            <person name="Melake-Berhan A."/>
            <person name="Jones K.M."/>
            <person name="Redman J."/>
            <person name="Chen G."/>
            <person name="Cahoon E.B."/>
            <person name="Gedil M."/>
            <person name="Stanke M."/>
            <person name="Haas B.J."/>
            <person name="Wortman J.R."/>
            <person name="Fraser-Liggett C.M."/>
            <person name="Ravel J."/>
            <person name="Rabinowicz P.D."/>
        </authorList>
    </citation>
    <scope>NUCLEOTIDE SEQUENCE [LARGE SCALE GENOMIC DNA]</scope>
    <source>
        <strain evidence="2">cv. Hale</strain>
    </source>
</reference>
<sequence>HDSASTHLTHCTGSRIRRAVQCPTTPCEPNSPRVIRNCIRRSRRNPRGQTERAPAERPGVVNRYNGCAIRDTQPEDILMELQLVSALRKARDQAIAERVIVHVDNADGINELVMLAPEDMDEAAAKDLAGEIASKHRHDDIDDLSAAFRERSFVVFTRFATVDR</sequence>
<dbReference type="EMBL" id="EQ982766">
    <property type="protein sequence ID" value="EEF24279.1"/>
    <property type="molecule type" value="Genomic_DNA"/>
</dbReference>